<evidence type="ECO:0000313" key="3">
    <source>
        <dbReference type="Proteomes" id="UP001066276"/>
    </source>
</evidence>
<dbReference type="Proteomes" id="UP001066276">
    <property type="component" value="Chromosome 11"/>
</dbReference>
<sequence length="112" mass="11686">MWVALLYTRCLRSAAFRAIRQQGPPQATLARGRVGQRAAAISGLGGLVGPSTTFSPEAPGQPARPQPCSSRLSTPIPEEGGRGWGRSISSGLVRIRGPGSELLYGTAHSMSS</sequence>
<evidence type="ECO:0000256" key="1">
    <source>
        <dbReference type="SAM" id="MobiDB-lite"/>
    </source>
</evidence>
<protein>
    <submittedName>
        <fullName evidence="2">Uncharacterized protein</fullName>
    </submittedName>
</protein>
<name>A0AAV7LSG9_PLEWA</name>
<accession>A0AAV7LSG9</accession>
<keyword evidence="3" id="KW-1185">Reference proteome</keyword>
<feature type="region of interest" description="Disordered" evidence="1">
    <location>
        <begin position="46"/>
        <end position="90"/>
    </location>
</feature>
<reference evidence="2" key="1">
    <citation type="journal article" date="2022" name="bioRxiv">
        <title>Sequencing and chromosome-scale assembly of the giantPleurodeles waltlgenome.</title>
        <authorList>
            <person name="Brown T."/>
            <person name="Elewa A."/>
            <person name="Iarovenko S."/>
            <person name="Subramanian E."/>
            <person name="Araus A.J."/>
            <person name="Petzold A."/>
            <person name="Susuki M."/>
            <person name="Suzuki K.-i.T."/>
            <person name="Hayashi T."/>
            <person name="Toyoda A."/>
            <person name="Oliveira C."/>
            <person name="Osipova E."/>
            <person name="Leigh N.D."/>
            <person name="Simon A."/>
            <person name="Yun M.H."/>
        </authorList>
    </citation>
    <scope>NUCLEOTIDE SEQUENCE</scope>
    <source>
        <strain evidence="2">20211129_DDA</strain>
        <tissue evidence="2">Liver</tissue>
    </source>
</reference>
<dbReference type="EMBL" id="JANPWB010000015">
    <property type="protein sequence ID" value="KAJ1091828.1"/>
    <property type="molecule type" value="Genomic_DNA"/>
</dbReference>
<gene>
    <name evidence="2" type="ORF">NDU88_004943</name>
</gene>
<evidence type="ECO:0000313" key="2">
    <source>
        <dbReference type="EMBL" id="KAJ1091828.1"/>
    </source>
</evidence>
<organism evidence="2 3">
    <name type="scientific">Pleurodeles waltl</name>
    <name type="common">Iberian ribbed newt</name>
    <dbReference type="NCBI Taxonomy" id="8319"/>
    <lineage>
        <taxon>Eukaryota</taxon>
        <taxon>Metazoa</taxon>
        <taxon>Chordata</taxon>
        <taxon>Craniata</taxon>
        <taxon>Vertebrata</taxon>
        <taxon>Euteleostomi</taxon>
        <taxon>Amphibia</taxon>
        <taxon>Batrachia</taxon>
        <taxon>Caudata</taxon>
        <taxon>Salamandroidea</taxon>
        <taxon>Salamandridae</taxon>
        <taxon>Pleurodelinae</taxon>
        <taxon>Pleurodeles</taxon>
    </lineage>
</organism>
<proteinExistence type="predicted"/>
<dbReference type="AlphaFoldDB" id="A0AAV7LSG9"/>
<comment type="caution">
    <text evidence="2">The sequence shown here is derived from an EMBL/GenBank/DDBJ whole genome shotgun (WGS) entry which is preliminary data.</text>
</comment>